<dbReference type="InterPro" id="IPR013766">
    <property type="entry name" value="Thioredoxin_domain"/>
</dbReference>
<dbReference type="RefSeq" id="XP_022328430.1">
    <property type="nucleotide sequence ID" value="XM_022472722.1"/>
</dbReference>
<protein>
    <submittedName>
        <fullName evidence="10">Peroxiredoxin-6-like</fullName>
    </submittedName>
</protein>
<proteinExistence type="inferred from homology"/>
<comment type="function">
    <text evidence="6">Thiol-specific peroxidase that catalyzes the reduction of hydrogen peroxide and organic hydroperoxides to water and alcohols, respectively.</text>
</comment>
<name>A0A8B8DL05_CRAVI</name>
<dbReference type="CDD" id="cd03016">
    <property type="entry name" value="PRX_1cys"/>
    <property type="match status" value="1"/>
</dbReference>
<comment type="similarity">
    <text evidence="5">Belongs to the peroxiredoxin family. Prx6 subfamily.</text>
</comment>
<dbReference type="GO" id="GO:0005829">
    <property type="term" value="C:cytosol"/>
    <property type="evidence" value="ECO:0007669"/>
    <property type="project" value="TreeGrafter"/>
</dbReference>
<keyword evidence="2 6" id="KW-0049">Antioxidant</keyword>
<evidence type="ECO:0000256" key="7">
    <source>
        <dbReference type="PIRSR" id="PIRSR000239-1"/>
    </source>
</evidence>
<dbReference type="Pfam" id="PF00578">
    <property type="entry name" value="AhpC-TSA"/>
    <property type="match status" value="1"/>
</dbReference>
<dbReference type="InterPro" id="IPR000866">
    <property type="entry name" value="AhpC/TSA"/>
</dbReference>
<keyword evidence="1 6" id="KW-0575">Peroxidase</keyword>
<dbReference type="InterPro" id="IPR045020">
    <property type="entry name" value="PRX_1cys"/>
</dbReference>
<dbReference type="Gene3D" id="3.30.1020.10">
    <property type="entry name" value="Antioxidant, Horf6, Chain A, domain2"/>
    <property type="match status" value="1"/>
</dbReference>
<gene>
    <name evidence="10" type="primary">LOC111127513</name>
</gene>
<dbReference type="GO" id="GO:0045454">
    <property type="term" value="P:cell redox homeostasis"/>
    <property type="evidence" value="ECO:0007669"/>
    <property type="project" value="TreeGrafter"/>
</dbReference>
<feature type="domain" description="Thioredoxin" evidence="8">
    <location>
        <begin position="2"/>
        <end position="165"/>
    </location>
</feature>
<dbReference type="FunFam" id="3.30.1020.10:FF:000001">
    <property type="entry name" value="1-Cys peroxiredoxin"/>
    <property type="match status" value="1"/>
</dbReference>
<evidence type="ECO:0000313" key="9">
    <source>
        <dbReference type="Proteomes" id="UP000694844"/>
    </source>
</evidence>
<feature type="active site" description="Cysteine sulfenic acid (-SOH) intermediate; for peroxidase activity" evidence="7">
    <location>
        <position position="44"/>
    </location>
</feature>
<dbReference type="AlphaFoldDB" id="A0A8B8DL05"/>
<evidence type="ECO:0000256" key="2">
    <source>
        <dbReference type="ARBA" id="ARBA00022862"/>
    </source>
</evidence>
<evidence type="ECO:0000256" key="5">
    <source>
        <dbReference type="ARBA" id="ARBA00025719"/>
    </source>
</evidence>
<dbReference type="OrthoDB" id="2996783at2759"/>
<dbReference type="InterPro" id="IPR024706">
    <property type="entry name" value="Peroxiredoxin_AhpC-typ"/>
</dbReference>
<keyword evidence="4 6" id="KW-0676">Redox-active center</keyword>
<accession>A0A8B8DL05</accession>
<keyword evidence="9" id="KW-1185">Reference proteome</keyword>
<dbReference type="Pfam" id="PF10417">
    <property type="entry name" value="1-cysPrx_C"/>
    <property type="match status" value="1"/>
</dbReference>
<evidence type="ECO:0000256" key="4">
    <source>
        <dbReference type="ARBA" id="ARBA00023284"/>
    </source>
</evidence>
<dbReference type="SUPFAM" id="SSF52833">
    <property type="entry name" value="Thioredoxin-like"/>
    <property type="match status" value="1"/>
</dbReference>
<evidence type="ECO:0000256" key="1">
    <source>
        <dbReference type="ARBA" id="ARBA00022559"/>
    </source>
</evidence>
<dbReference type="InterPro" id="IPR036249">
    <property type="entry name" value="Thioredoxin-like_sf"/>
</dbReference>
<dbReference type="FunFam" id="3.40.30.10:FF:000011">
    <property type="entry name" value="Peroxiredoxin PRX1"/>
    <property type="match status" value="1"/>
</dbReference>
<evidence type="ECO:0000256" key="6">
    <source>
        <dbReference type="PIRNR" id="PIRNR000239"/>
    </source>
</evidence>
<dbReference type="PANTHER" id="PTHR43503:SF4">
    <property type="entry name" value="PEROXIREDOXIN-6"/>
    <property type="match status" value="1"/>
</dbReference>
<keyword evidence="3 6" id="KW-0560">Oxidoreductase</keyword>
<evidence type="ECO:0000256" key="3">
    <source>
        <dbReference type="ARBA" id="ARBA00023002"/>
    </source>
</evidence>
<organism evidence="9 10">
    <name type="scientific">Crassostrea virginica</name>
    <name type="common">Eastern oyster</name>
    <dbReference type="NCBI Taxonomy" id="6565"/>
    <lineage>
        <taxon>Eukaryota</taxon>
        <taxon>Metazoa</taxon>
        <taxon>Spiralia</taxon>
        <taxon>Lophotrochozoa</taxon>
        <taxon>Mollusca</taxon>
        <taxon>Bivalvia</taxon>
        <taxon>Autobranchia</taxon>
        <taxon>Pteriomorphia</taxon>
        <taxon>Ostreida</taxon>
        <taxon>Ostreoidea</taxon>
        <taxon>Ostreidae</taxon>
        <taxon>Crassostrea</taxon>
    </lineage>
</organism>
<dbReference type="GeneID" id="111127513"/>
<dbReference type="GO" id="GO:0005739">
    <property type="term" value="C:mitochondrion"/>
    <property type="evidence" value="ECO:0007669"/>
    <property type="project" value="TreeGrafter"/>
</dbReference>
<dbReference type="InterPro" id="IPR019479">
    <property type="entry name" value="Peroxiredoxin_C"/>
</dbReference>
<dbReference type="Gene3D" id="3.40.30.10">
    <property type="entry name" value="Glutaredoxin"/>
    <property type="match status" value="1"/>
</dbReference>
<dbReference type="GO" id="GO:0051920">
    <property type="term" value="F:peroxiredoxin activity"/>
    <property type="evidence" value="ECO:0007669"/>
    <property type="project" value="InterPro"/>
</dbReference>
<dbReference type="PANTHER" id="PTHR43503">
    <property type="entry name" value="MCG48959-RELATED"/>
    <property type="match status" value="1"/>
</dbReference>
<evidence type="ECO:0000259" key="8">
    <source>
        <dbReference type="PROSITE" id="PS51352"/>
    </source>
</evidence>
<dbReference type="Proteomes" id="UP000694844">
    <property type="component" value="Chromosome 3"/>
</dbReference>
<dbReference type="KEGG" id="cvn:111127513"/>
<dbReference type="PIRSF" id="PIRSF000239">
    <property type="entry name" value="AHPC"/>
    <property type="match status" value="1"/>
</dbReference>
<sequence>MVNLGDTFPDFKVDTTIGEIQFHDFIGDSWCILFSHPADYTPVCTTELGKCVELEPEFKKRGVKMIALSCDDVPSHQGWSKDILDYVKCSTGKLPYPIISDKSRDLAVKLGMVDPAEKDNQGLPLTCRAVFIIGPDKKLKLSMLYPATTGRNFAEILRVIDSLQLTMNKKVATPEGWQQGGKCMVLPSIPQEGIDKVFPKGVTVQSVPSGKAYLRFTPQPE</sequence>
<dbReference type="PROSITE" id="PS51352">
    <property type="entry name" value="THIOREDOXIN_2"/>
    <property type="match status" value="1"/>
</dbReference>
<reference evidence="10" key="1">
    <citation type="submission" date="2025-08" db="UniProtKB">
        <authorList>
            <consortium name="RefSeq"/>
        </authorList>
    </citation>
    <scope>IDENTIFICATION</scope>
    <source>
        <tissue evidence="10">Whole sample</tissue>
    </source>
</reference>
<evidence type="ECO:0000313" key="10">
    <source>
        <dbReference type="RefSeq" id="XP_022328430.1"/>
    </source>
</evidence>